<keyword evidence="7" id="KW-1185">Reference proteome</keyword>
<dbReference type="AlphaFoldDB" id="A0A3A3A7P1"/>
<sequence length="443" mass="50154">MPLFQRDGIVGNSIRLLVIAAILFITIRSALPKKDSQLPDYVSKSQKLIGRSERRDSSQFVLPDAYYYNISIHPPLRTRGPHIIDSANNIVKLKSVNWYGASDIYYIPSGLDKQPRDKIAALIRDIGFNSVRLPYSDEMVMNNPPINTSLLAANWDLVKAGGGVVKALEVFTAVVESLTAAGLMVIVNDHITQAGWCCGANPCDGRWHNDWFGGRLMCRVSQSQAQWINNWETIMRPFVGNELVIGADLRNEVRGLWGTTYWDRWAAAAELASERLLALNPNWLMFVEGVSSANDLTGVRTRPVRLSYPNRVVYSAHVYCWSGWGSLQPFAYRTYDSFAATMRANWAYLLEGNIAPVWVGEFGTSWDPSQGDWNYWAHLIKYLKHVDAGWGYWAINPRKPEGNVTETYGLVEDGWTKVRWDFRLEDLRELGLSPRLLYRSPEG</sequence>
<evidence type="ECO:0000256" key="2">
    <source>
        <dbReference type="ARBA" id="ARBA00022801"/>
    </source>
</evidence>
<feature type="domain" description="Glycoside hydrolase family 5" evidence="5">
    <location>
        <begin position="96"/>
        <end position="397"/>
    </location>
</feature>
<evidence type="ECO:0000256" key="4">
    <source>
        <dbReference type="RuleBase" id="RU361153"/>
    </source>
</evidence>
<dbReference type="STRING" id="2070753.A0A3A3A7P1"/>
<gene>
    <name evidence="6" type="ORF">PHISCL_01670</name>
</gene>
<dbReference type="OrthoDB" id="442731at2759"/>
<keyword evidence="2 4" id="KW-0378">Hydrolase</keyword>
<evidence type="ECO:0000256" key="3">
    <source>
        <dbReference type="ARBA" id="ARBA00023295"/>
    </source>
</evidence>
<dbReference type="SUPFAM" id="SSF51445">
    <property type="entry name" value="(Trans)glycosidases"/>
    <property type="match status" value="1"/>
</dbReference>
<dbReference type="EMBL" id="MVGC01000032">
    <property type="protein sequence ID" value="RJE25985.1"/>
    <property type="molecule type" value="Genomic_DNA"/>
</dbReference>
<organism evidence="6 7">
    <name type="scientific">Aspergillus sclerotialis</name>
    <dbReference type="NCBI Taxonomy" id="2070753"/>
    <lineage>
        <taxon>Eukaryota</taxon>
        <taxon>Fungi</taxon>
        <taxon>Dikarya</taxon>
        <taxon>Ascomycota</taxon>
        <taxon>Pezizomycotina</taxon>
        <taxon>Eurotiomycetes</taxon>
        <taxon>Eurotiomycetidae</taxon>
        <taxon>Eurotiales</taxon>
        <taxon>Aspergillaceae</taxon>
        <taxon>Aspergillus</taxon>
        <taxon>Aspergillus subgen. Polypaecilum</taxon>
    </lineage>
</organism>
<dbReference type="Pfam" id="PF00150">
    <property type="entry name" value="Cellulase"/>
    <property type="match status" value="1"/>
</dbReference>
<protein>
    <recommendedName>
        <fullName evidence="5">Glycoside hydrolase family 5 domain-containing protein</fullName>
    </recommendedName>
</protein>
<reference evidence="7" key="1">
    <citation type="submission" date="2017-02" db="EMBL/GenBank/DDBJ databases">
        <authorList>
            <person name="Tafer H."/>
            <person name="Lopandic K."/>
        </authorList>
    </citation>
    <scope>NUCLEOTIDE SEQUENCE [LARGE SCALE GENOMIC DNA]</scope>
    <source>
        <strain evidence="7">CBS 366.77</strain>
    </source>
</reference>
<dbReference type="InterPro" id="IPR001547">
    <property type="entry name" value="Glyco_hydro_5"/>
</dbReference>
<dbReference type="PANTHER" id="PTHR31263">
    <property type="entry name" value="CELLULASE FAMILY PROTEIN (AFU_ORTHOLOGUE AFUA_5G14560)"/>
    <property type="match status" value="1"/>
</dbReference>
<dbReference type="Proteomes" id="UP000266188">
    <property type="component" value="Unassembled WGS sequence"/>
</dbReference>
<evidence type="ECO:0000313" key="7">
    <source>
        <dbReference type="Proteomes" id="UP000266188"/>
    </source>
</evidence>
<dbReference type="PANTHER" id="PTHR31263:SF0">
    <property type="entry name" value="CELLULASE FAMILY PROTEIN (AFU_ORTHOLOGUE AFUA_5G14560)"/>
    <property type="match status" value="1"/>
</dbReference>
<keyword evidence="3 4" id="KW-0326">Glycosidase</keyword>
<dbReference type="GO" id="GO:0004553">
    <property type="term" value="F:hydrolase activity, hydrolyzing O-glycosyl compounds"/>
    <property type="evidence" value="ECO:0007669"/>
    <property type="project" value="InterPro"/>
</dbReference>
<proteinExistence type="inferred from homology"/>
<accession>A0A3A3A7P1</accession>
<comment type="similarity">
    <text evidence="1 4">Belongs to the glycosyl hydrolase 5 (cellulase A) family.</text>
</comment>
<evidence type="ECO:0000259" key="5">
    <source>
        <dbReference type="Pfam" id="PF00150"/>
    </source>
</evidence>
<comment type="caution">
    <text evidence="6">The sequence shown here is derived from an EMBL/GenBank/DDBJ whole genome shotgun (WGS) entry which is preliminary data.</text>
</comment>
<evidence type="ECO:0000313" key="6">
    <source>
        <dbReference type="EMBL" id="RJE25985.1"/>
    </source>
</evidence>
<name>A0A3A3A7P1_9EURO</name>
<evidence type="ECO:0000256" key="1">
    <source>
        <dbReference type="ARBA" id="ARBA00005641"/>
    </source>
</evidence>
<dbReference type="Gene3D" id="3.20.20.80">
    <property type="entry name" value="Glycosidases"/>
    <property type="match status" value="1"/>
</dbReference>
<dbReference type="InterPro" id="IPR017853">
    <property type="entry name" value="GH"/>
</dbReference>
<dbReference type="GO" id="GO:0000272">
    <property type="term" value="P:polysaccharide catabolic process"/>
    <property type="evidence" value="ECO:0007669"/>
    <property type="project" value="InterPro"/>
</dbReference>